<feature type="non-terminal residue" evidence="9">
    <location>
        <position position="1"/>
    </location>
</feature>
<organism evidence="9 10">
    <name type="scientific">Cannabis sativa</name>
    <name type="common">Hemp</name>
    <name type="synonym">Marijuana</name>
    <dbReference type="NCBI Taxonomy" id="3483"/>
    <lineage>
        <taxon>Eukaryota</taxon>
        <taxon>Viridiplantae</taxon>
        <taxon>Streptophyta</taxon>
        <taxon>Embryophyta</taxon>
        <taxon>Tracheophyta</taxon>
        <taxon>Spermatophyta</taxon>
        <taxon>Magnoliopsida</taxon>
        <taxon>eudicotyledons</taxon>
        <taxon>Gunneridae</taxon>
        <taxon>Pentapetalae</taxon>
        <taxon>rosids</taxon>
        <taxon>fabids</taxon>
        <taxon>Rosales</taxon>
        <taxon>Cannabaceae</taxon>
        <taxon>Cannabis</taxon>
    </lineage>
</organism>
<evidence type="ECO:0000313" key="10">
    <source>
        <dbReference type="Proteomes" id="UP000583929"/>
    </source>
</evidence>
<sequence length="193" mass="21488">CGNGNEVYQEPKPLAEASPATSFIWPPYSQIIILLTFSSFTFFATQTKPLLNLLPRSPLIALVYTLHLSILMNLALILSSSSSISKASSIPGWSNLIAEYMEEVLTNPKAGFYISRDVFEAQGDFITSSEVSQMFGEIICLFEIHSCLLVHLSNENGWHLVMCLWEQMGQPKKVNLVELGSGRETLMVDLLRV</sequence>
<dbReference type="EMBL" id="JAATIQ010000579">
    <property type="protein sequence ID" value="KAF4350920.1"/>
    <property type="molecule type" value="Genomic_DNA"/>
</dbReference>
<name>A0A7J6DZ98_CANSA</name>
<dbReference type="GO" id="GO:0032259">
    <property type="term" value="P:methylation"/>
    <property type="evidence" value="ECO:0007669"/>
    <property type="project" value="UniProtKB-KW"/>
</dbReference>
<comment type="function">
    <text evidence="7">Arginine methyltransferase involved in the assembly or stability of mitochondrial NADH:ubiquinone oxidoreductase complex (complex I).</text>
</comment>
<evidence type="ECO:0000256" key="3">
    <source>
        <dbReference type="ARBA" id="ARBA00022603"/>
    </source>
</evidence>
<dbReference type="InterPro" id="IPR003788">
    <property type="entry name" value="NDUFAF7"/>
</dbReference>
<dbReference type="GO" id="GO:0032981">
    <property type="term" value="P:mitochondrial respiratory chain complex I assembly"/>
    <property type="evidence" value="ECO:0007669"/>
    <property type="project" value="TreeGrafter"/>
</dbReference>
<keyword evidence="3 7" id="KW-0489">Methyltransferase</keyword>
<keyword evidence="10" id="KW-1185">Reference proteome</keyword>
<dbReference type="PANTHER" id="PTHR12049:SF7">
    <property type="entry name" value="PROTEIN ARGININE METHYLTRANSFERASE NDUFAF7, MITOCHONDRIAL"/>
    <property type="match status" value="1"/>
</dbReference>
<reference evidence="9 10" key="1">
    <citation type="journal article" date="2020" name="bioRxiv">
        <title>Sequence and annotation of 42 cannabis genomes reveals extensive copy number variation in cannabinoid synthesis and pathogen resistance genes.</title>
        <authorList>
            <person name="Mckernan K.J."/>
            <person name="Helbert Y."/>
            <person name="Kane L.T."/>
            <person name="Ebling H."/>
            <person name="Zhang L."/>
            <person name="Liu B."/>
            <person name="Eaton Z."/>
            <person name="Mclaughlin S."/>
            <person name="Kingan S."/>
            <person name="Baybayan P."/>
            <person name="Concepcion G."/>
            <person name="Jordan M."/>
            <person name="Riva A."/>
            <person name="Barbazuk W."/>
            <person name="Harkins T."/>
        </authorList>
    </citation>
    <scope>NUCLEOTIDE SEQUENCE [LARGE SCALE GENOMIC DNA]</scope>
    <source>
        <strain evidence="10">cv. Jamaican Lion 4</strain>
        <tissue evidence="9">Leaf</tissue>
    </source>
</reference>
<dbReference type="SUPFAM" id="SSF53335">
    <property type="entry name" value="S-adenosyl-L-methionine-dependent methyltransferases"/>
    <property type="match status" value="1"/>
</dbReference>
<comment type="catalytic activity">
    <reaction evidence="6 7">
        <text>L-arginyl-[protein] + 2 S-adenosyl-L-methionine = N(omega),N(omega)'-dimethyl-L-arginyl-[protein] + 2 S-adenosyl-L-homocysteine + 2 H(+)</text>
        <dbReference type="Rhea" id="RHEA:48108"/>
        <dbReference type="Rhea" id="RHEA-COMP:10532"/>
        <dbReference type="Rhea" id="RHEA-COMP:11992"/>
        <dbReference type="ChEBI" id="CHEBI:15378"/>
        <dbReference type="ChEBI" id="CHEBI:29965"/>
        <dbReference type="ChEBI" id="CHEBI:57856"/>
        <dbReference type="ChEBI" id="CHEBI:59789"/>
        <dbReference type="ChEBI" id="CHEBI:88221"/>
        <dbReference type="EC" id="2.1.1.320"/>
    </reaction>
</comment>
<protein>
    <recommendedName>
        <fullName evidence="7">Protein arginine methyltransferase NDUFAF7</fullName>
        <ecNumber evidence="7">2.1.1.320</ecNumber>
    </recommendedName>
</protein>
<accession>A0A7J6DZ98</accession>
<dbReference type="GO" id="GO:0035243">
    <property type="term" value="F:protein-arginine omega-N symmetric methyltransferase activity"/>
    <property type="evidence" value="ECO:0007669"/>
    <property type="project" value="UniProtKB-EC"/>
</dbReference>
<proteinExistence type="inferred from homology"/>
<evidence type="ECO:0000256" key="8">
    <source>
        <dbReference type="SAM" id="Phobius"/>
    </source>
</evidence>
<evidence type="ECO:0000256" key="2">
    <source>
        <dbReference type="ARBA" id="ARBA00005891"/>
    </source>
</evidence>
<evidence type="ECO:0000256" key="5">
    <source>
        <dbReference type="ARBA" id="ARBA00023128"/>
    </source>
</evidence>
<keyword evidence="8" id="KW-0812">Transmembrane</keyword>
<evidence type="ECO:0000256" key="6">
    <source>
        <dbReference type="ARBA" id="ARBA00048612"/>
    </source>
</evidence>
<evidence type="ECO:0000313" key="9">
    <source>
        <dbReference type="EMBL" id="KAF4350920.1"/>
    </source>
</evidence>
<comment type="caution">
    <text evidence="9">The sequence shown here is derived from an EMBL/GenBank/DDBJ whole genome shotgun (WGS) entry which is preliminary data.</text>
</comment>
<dbReference type="Gene3D" id="3.40.50.12710">
    <property type="match status" value="1"/>
</dbReference>
<feature type="transmembrane region" description="Helical" evidence="8">
    <location>
        <begin position="59"/>
        <end position="78"/>
    </location>
</feature>
<gene>
    <name evidence="9" type="ORF">G4B88_029086</name>
</gene>
<dbReference type="InterPro" id="IPR038375">
    <property type="entry name" value="NDUFAF7_sf"/>
</dbReference>
<comment type="subcellular location">
    <subcellularLocation>
        <location evidence="1 7">Mitochondrion</location>
    </subcellularLocation>
</comment>
<dbReference type="AlphaFoldDB" id="A0A7J6DZ98"/>
<dbReference type="Proteomes" id="UP000583929">
    <property type="component" value="Unassembled WGS sequence"/>
</dbReference>
<dbReference type="GO" id="GO:0005739">
    <property type="term" value="C:mitochondrion"/>
    <property type="evidence" value="ECO:0007669"/>
    <property type="project" value="UniProtKB-SubCell"/>
</dbReference>
<dbReference type="PANTHER" id="PTHR12049">
    <property type="entry name" value="PROTEIN ARGININE METHYLTRANSFERASE NDUFAF7, MITOCHONDRIAL"/>
    <property type="match status" value="1"/>
</dbReference>
<dbReference type="InterPro" id="IPR029063">
    <property type="entry name" value="SAM-dependent_MTases_sf"/>
</dbReference>
<comment type="similarity">
    <text evidence="2 7">Belongs to the NDUFAF7 family.</text>
</comment>
<keyword evidence="4 7" id="KW-0808">Transferase</keyword>
<feature type="transmembrane region" description="Helical" evidence="8">
    <location>
        <begin position="28"/>
        <end position="47"/>
    </location>
</feature>
<keyword evidence="8" id="KW-1133">Transmembrane helix</keyword>
<evidence type="ECO:0000256" key="4">
    <source>
        <dbReference type="ARBA" id="ARBA00022679"/>
    </source>
</evidence>
<evidence type="ECO:0000256" key="1">
    <source>
        <dbReference type="ARBA" id="ARBA00004173"/>
    </source>
</evidence>
<dbReference type="EC" id="2.1.1.320" evidence="7"/>
<keyword evidence="5 7" id="KW-0496">Mitochondrion</keyword>
<keyword evidence="8" id="KW-0472">Membrane</keyword>
<evidence type="ECO:0000256" key="7">
    <source>
        <dbReference type="RuleBase" id="RU364114"/>
    </source>
</evidence>